<dbReference type="RefSeq" id="WP_245824740.1">
    <property type="nucleotide sequence ID" value="NZ_FWFQ01000037.1"/>
</dbReference>
<organism evidence="1 2">
    <name type="scientific">Pseudoruegeria aquimaris</name>
    <dbReference type="NCBI Taxonomy" id="393663"/>
    <lineage>
        <taxon>Bacteria</taxon>
        <taxon>Pseudomonadati</taxon>
        <taxon>Pseudomonadota</taxon>
        <taxon>Alphaproteobacteria</taxon>
        <taxon>Rhodobacterales</taxon>
        <taxon>Roseobacteraceae</taxon>
        <taxon>Pseudoruegeria</taxon>
    </lineage>
</organism>
<keyword evidence="2" id="KW-1185">Reference proteome</keyword>
<proteinExistence type="predicted"/>
<dbReference type="InterPro" id="IPR008869">
    <property type="entry name" value="MlaC/ttg2D"/>
</dbReference>
<dbReference type="EMBL" id="FWFQ01000037">
    <property type="protein sequence ID" value="SLN65051.1"/>
    <property type="molecule type" value="Genomic_DNA"/>
</dbReference>
<dbReference type="AlphaFoldDB" id="A0A1Y5TIP8"/>
<dbReference type="PANTHER" id="PTHR36573">
    <property type="entry name" value="INTERMEMBRANE PHOSPHOLIPID TRANSPORT SYSTEM BINDING PROTEIN MLAC"/>
    <property type="match status" value="1"/>
</dbReference>
<dbReference type="InterPro" id="IPR042245">
    <property type="entry name" value="Tgt2/MlaC_sf"/>
</dbReference>
<evidence type="ECO:0000313" key="1">
    <source>
        <dbReference type="EMBL" id="SLN65051.1"/>
    </source>
</evidence>
<gene>
    <name evidence="1" type="primary">mlaC</name>
    <name evidence="1" type="ORF">PSA7680_03435</name>
</gene>
<dbReference type="Proteomes" id="UP000193409">
    <property type="component" value="Unassembled WGS sequence"/>
</dbReference>
<evidence type="ECO:0000313" key="2">
    <source>
        <dbReference type="Proteomes" id="UP000193409"/>
    </source>
</evidence>
<accession>A0A1Y5TIP8</accession>
<dbReference type="PANTHER" id="PTHR36573:SF1">
    <property type="entry name" value="INTERMEMBRANE PHOSPHOLIPID TRANSPORT SYSTEM BINDING PROTEIN MLAC"/>
    <property type="match status" value="1"/>
</dbReference>
<dbReference type="Gene3D" id="3.10.450.710">
    <property type="entry name" value="Tgt2/MlaC"/>
    <property type="match status" value="1"/>
</dbReference>
<sequence>MATLLPAPARALSAGQAEALVGALVKDINAIINSGKSERAMYGDFERLFAKYADVPTIARYTLGADARSASPAQLRAYTGAFQGYISRKYGRRFREFIGGRLEVNGARPVKNFYEVRTTAYLRGESPFEVTFLVSDRSGSNKFFNIFIEGVNMLLTERSEIGALLDRRRGNLDQLTADLRKLP</sequence>
<reference evidence="1 2" key="1">
    <citation type="submission" date="2017-03" db="EMBL/GenBank/DDBJ databases">
        <authorList>
            <person name="Afonso C.L."/>
            <person name="Miller P.J."/>
            <person name="Scott M.A."/>
            <person name="Spackman E."/>
            <person name="Goraichik I."/>
            <person name="Dimitrov K.M."/>
            <person name="Suarez D.L."/>
            <person name="Swayne D.E."/>
        </authorList>
    </citation>
    <scope>NUCLEOTIDE SEQUENCE [LARGE SCALE GENOMIC DNA]</scope>
    <source>
        <strain evidence="1 2">CECT 7680</strain>
    </source>
</reference>
<dbReference type="Pfam" id="PF05494">
    <property type="entry name" value="MlaC"/>
    <property type="match status" value="1"/>
</dbReference>
<protein>
    <submittedName>
        <fullName evidence="1">Putative phospholipid-binding protein MlaC</fullName>
    </submittedName>
</protein>
<name>A0A1Y5TIP8_9RHOB</name>